<organism evidence="1 2">
    <name type="scientific">Holotrichia oblita</name>
    <name type="common">Chafer beetle</name>
    <dbReference type="NCBI Taxonomy" id="644536"/>
    <lineage>
        <taxon>Eukaryota</taxon>
        <taxon>Metazoa</taxon>
        <taxon>Ecdysozoa</taxon>
        <taxon>Arthropoda</taxon>
        <taxon>Hexapoda</taxon>
        <taxon>Insecta</taxon>
        <taxon>Pterygota</taxon>
        <taxon>Neoptera</taxon>
        <taxon>Endopterygota</taxon>
        <taxon>Coleoptera</taxon>
        <taxon>Polyphaga</taxon>
        <taxon>Scarabaeiformia</taxon>
        <taxon>Scarabaeidae</taxon>
        <taxon>Melolonthinae</taxon>
        <taxon>Holotrichia</taxon>
    </lineage>
</organism>
<accession>A0ACB9SUN4</accession>
<gene>
    <name evidence="1" type="ORF">MML48_7g00003700</name>
</gene>
<protein>
    <submittedName>
        <fullName evidence="1">Peter pan-related</fullName>
    </submittedName>
</protein>
<name>A0ACB9SUN4_HOLOL</name>
<reference evidence="1" key="1">
    <citation type="submission" date="2022-04" db="EMBL/GenBank/DDBJ databases">
        <title>Chromosome-scale genome assembly of Holotrichia oblita Faldermann.</title>
        <authorList>
            <person name="Rongchong L."/>
        </authorList>
    </citation>
    <scope>NUCLEOTIDE SEQUENCE</scope>
    <source>
        <strain evidence="1">81SQS9</strain>
    </source>
</reference>
<evidence type="ECO:0000313" key="1">
    <source>
        <dbReference type="EMBL" id="KAI4457426.1"/>
    </source>
</evidence>
<sequence length="479" mass="54776">MGKRKRGKGRCVRKNTNVHTEPEEYVKAPHSFVIHKGVSGGYVEELTKDFRNVMEPCTASALKERKKNTIKDFVSVSGLLHVTHLCIFSRTEIGMYLKIARLPRGPTLTFKIHEFSLTKDVVSSLKKQIVVEEGFKHSPLIVLNSFSGEGMQMKLMASMFQNMFPTINLTTVDLNTVRRCVLLNYNPANKLIDFRHYNIKVAPVGISKGVKKVVQGKIPDLSRCNDISDLLTKSGLLSESEMEDDPNSHVILGQKIISRGNVEQGKSAIRLTELGPRLTLQLIKIEDGLMDGEVLYHDLIFKSEEEKEEIQKKRELKRTLKWKRKRIQNENQKKKEAIKQELKEKSLKGMRKNETETDRLLKKTAEEARIEEQDDDVEYYKEEVGEAPDRDLFTNSQKTGTKRPPKTFHNYKNKRIKLDRSDGDKIVGRAFRINKRIAKKGGVDKTNSRNRDFRPIGGANLKGGVRKFKSTGKKVKLKK</sequence>
<dbReference type="Proteomes" id="UP001056778">
    <property type="component" value="Chromosome 7"/>
</dbReference>
<keyword evidence="2" id="KW-1185">Reference proteome</keyword>
<evidence type="ECO:0000313" key="2">
    <source>
        <dbReference type="Proteomes" id="UP001056778"/>
    </source>
</evidence>
<proteinExistence type="predicted"/>
<comment type="caution">
    <text evidence="1">The sequence shown here is derived from an EMBL/GenBank/DDBJ whole genome shotgun (WGS) entry which is preliminary data.</text>
</comment>
<dbReference type="EMBL" id="CM043021">
    <property type="protein sequence ID" value="KAI4457426.1"/>
    <property type="molecule type" value="Genomic_DNA"/>
</dbReference>